<feature type="transmembrane region" description="Helical" evidence="1">
    <location>
        <begin position="6"/>
        <end position="29"/>
    </location>
</feature>
<keyword evidence="1" id="KW-0812">Transmembrane</keyword>
<evidence type="ECO:0000313" key="2">
    <source>
        <dbReference type="EMBL" id="KAJ9587396.1"/>
    </source>
</evidence>
<evidence type="ECO:0000256" key="1">
    <source>
        <dbReference type="SAM" id="Phobius"/>
    </source>
</evidence>
<protein>
    <submittedName>
        <fullName evidence="2">Uncharacterized protein</fullName>
    </submittedName>
</protein>
<comment type="caution">
    <text evidence="2">The sequence shown here is derived from an EMBL/GenBank/DDBJ whole genome shotgun (WGS) entry which is preliminary data.</text>
</comment>
<reference evidence="2" key="2">
    <citation type="submission" date="2023-05" db="EMBL/GenBank/DDBJ databases">
        <authorList>
            <person name="Fouks B."/>
        </authorList>
    </citation>
    <scope>NUCLEOTIDE SEQUENCE</scope>
    <source>
        <strain evidence="2">Stay&amp;Tobe</strain>
        <tissue evidence="2">Testes</tissue>
    </source>
</reference>
<keyword evidence="1" id="KW-1133">Transmembrane helix</keyword>
<accession>A0AAD8EER9</accession>
<keyword evidence="1" id="KW-0472">Membrane</keyword>
<sequence>VLFSSLLIFLLRALLSSLVTVLYLVLVGFPFSHHKIHCRTIFMHGVVSYSRQCFVILFC</sequence>
<feature type="non-terminal residue" evidence="2">
    <location>
        <position position="59"/>
    </location>
</feature>
<evidence type="ECO:0000313" key="3">
    <source>
        <dbReference type="Proteomes" id="UP001233999"/>
    </source>
</evidence>
<dbReference type="EMBL" id="JASPKZ010006441">
    <property type="protein sequence ID" value="KAJ9587396.1"/>
    <property type="molecule type" value="Genomic_DNA"/>
</dbReference>
<keyword evidence="3" id="KW-1185">Reference proteome</keyword>
<reference evidence="2" key="1">
    <citation type="journal article" date="2023" name="IScience">
        <title>Live-bearing cockroach genome reveals convergent evolutionary mechanisms linked to viviparity in insects and beyond.</title>
        <authorList>
            <person name="Fouks B."/>
            <person name="Harrison M.C."/>
            <person name="Mikhailova A.A."/>
            <person name="Marchal E."/>
            <person name="English S."/>
            <person name="Carruthers M."/>
            <person name="Jennings E.C."/>
            <person name="Chiamaka E.L."/>
            <person name="Frigard R.A."/>
            <person name="Pippel M."/>
            <person name="Attardo G.M."/>
            <person name="Benoit J.B."/>
            <person name="Bornberg-Bauer E."/>
            <person name="Tobe S.S."/>
        </authorList>
    </citation>
    <scope>NUCLEOTIDE SEQUENCE</scope>
    <source>
        <strain evidence="2">Stay&amp;Tobe</strain>
    </source>
</reference>
<dbReference type="AlphaFoldDB" id="A0AAD8EER9"/>
<name>A0AAD8EER9_DIPPU</name>
<proteinExistence type="predicted"/>
<dbReference type="Proteomes" id="UP001233999">
    <property type="component" value="Unassembled WGS sequence"/>
</dbReference>
<organism evidence="2 3">
    <name type="scientific">Diploptera punctata</name>
    <name type="common">Pacific beetle cockroach</name>
    <dbReference type="NCBI Taxonomy" id="6984"/>
    <lineage>
        <taxon>Eukaryota</taxon>
        <taxon>Metazoa</taxon>
        <taxon>Ecdysozoa</taxon>
        <taxon>Arthropoda</taxon>
        <taxon>Hexapoda</taxon>
        <taxon>Insecta</taxon>
        <taxon>Pterygota</taxon>
        <taxon>Neoptera</taxon>
        <taxon>Polyneoptera</taxon>
        <taxon>Dictyoptera</taxon>
        <taxon>Blattodea</taxon>
        <taxon>Blaberoidea</taxon>
        <taxon>Blaberidae</taxon>
        <taxon>Diplopterinae</taxon>
        <taxon>Diploptera</taxon>
    </lineage>
</organism>
<gene>
    <name evidence="2" type="ORF">L9F63_019071</name>
</gene>
<feature type="non-terminal residue" evidence="2">
    <location>
        <position position="1"/>
    </location>
</feature>